<dbReference type="EMBL" id="JAPNKE010000002">
    <property type="protein sequence ID" value="MCY1010109.1"/>
    <property type="molecule type" value="Genomic_DNA"/>
</dbReference>
<evidence type="ECO:0000313" key="2">
    <source>
        <dbReference type="Proteomes" id="UP001150924"/>
    </source>
</evidence>
<reference evidence="1" key="1">
    <citation type="submission" date="2022-11" db="EMBL/GenBank/DDBJ databases">
        <title>Minimal conservation of predation-associated metabolite biosynthetic gene clusters underscores biosynthetic potential of Myxococcota including descriptions for ten novel species: Archangium lansinium sp. nov., Myxococcus landrumus sp. nov., Nannocystis bai.</title>
        <authorList>
            <person name="Ahearne A."/>
            <person name="Stevens C."/>
            <person name="Phillips K."/>
        </authorList>
    </citation>
    <scope>NUCLEOTIDE SEQUENCE</scope>
    <source>
        <strain evidence="1">Na p29</strain>
    </source>
</reference>
<accession>A0A9X3J0Y7</accession>
<name>A0A9X3J0Y7_9BACT</name>
<dbReference type="AlphaFoldDB" id="A0A9X3J0Y7"/>
<keyword evidence="2" id="KW-1185">Reference proteome</keyword>
<gene>
    <name evidence="1" type="ORF">OV079_31995</name>
</gene>
<dbReference type="Proteomes" id="UP001150924">
    <property type="component" value="Unassembled WGS sequence"/>
</dbReference>
<proteinExistence type="predicted"/>
<protein>
    <submittedName>
        <fullName evidence="1">Uncharacterized protein</fullName>
    </submittedName>
</protein>
<comment type="caution">
    <text evidence="1">The sequence shown here is derived from an EMBL/GenBank/DDBJ whole genome shotgun (WGS) entry which is preliminary data.</text>
</comment>
<sequence>MSARSFMTVLEDMSPETARSALLERLRHVSEAAMCAQWYGALEYIVWDRLGRGPSRFGQLLLGEDLLAELAALAQRAGGWFVFAWDADEPAFIALADWLPRFEDWLRAVPELERPRDR</sequence>
<evidence type="ECO:0000313" key="1">
    <source>
        <dbReference type="EMBL" id="MCY1010109.1"/>
    </source>
</evidence>
<dbReference type="RefSeq" id="WP_267772931.1">
    <property type="nucleotide sequence ID" value="NZ_JAPNKE010000002.1"/>
</dbReference>
<organism evidence="1 2">
    <name type="scientific">Nannocystis pusilla</name>
    <dbReference type="NCBI Taxonomy" id="889268"/>
    <lineage>
        <taxon>Bacteria</taxon>
        <taxon>Pseudomonadati</taxon>
        <taxon>Myxococcota</taxon>
        <taxon>Polyangia</taxon>
        <taxon>Nannocystales</taxon>
        <taxon>Nannocystaceae</taxon>
        <taxon>Nannocystis</taxon>
    </lineage>
</organism>